<dbReference type="InParanoid" id="T1FVL2"/>
<keyword evidence="3" id="KW-0813">Transport</keyword>
<feature type="transmembrane region" description="Helical" evidence="7">
    <location>
        <begin position="166"/>
        <end position="187"/>
    </location>
</feature>
<accession>T1FVL2</accession>
<dbReference type="Proteomes" id="UP000015101">
    <property type="component" value="Unassembled WGS sequence"/>
</dbReference>
<dbReference type="FunCoup" id="T1FVL2">
    <property type="interactions" value="109"/>
</dbReference>
<dbReference type="AlphaFoldDB" id="T1FVL2"/>
<dbReference type="EMBL" id="KB097605">
    <property type="protein sequence ID" value="ESN93487.1"/>
    <property type="molecule type" value="Genomic_DNA"/>
</dbReference>
<comment type="subcellular location">
    <subcellularLocation>
        <location evidence="1">Endomembrane system</location>
        <topology evidence="1">Multi-pass membrane protein</topology>
    </subcellularLocation>
    <subcellularLocation>
        <location evidence="7">Lysosome membrane</location>
        <topology evidence="7">Multi-pass membrane protein</topology>
    </subcellularLocation>
</comment>
<feature type="transmembrane region" description="Helical" evidence="7">
    <location>
        <begin position="365"/>
        <end position="391"/>
    </location>
</feature>
<dbReference type="eggNOG" id="KOG3880">
    <property type="taxonomic scope" value="Eukaryota"/>
</dbReference>
<dbReference type="RefSeq" id="XP_009028353.1">
    <property type="nucleotide sequence ID" value="XM_009030105.1"/>
</dbReference>
<feature type="transmembrane region" description="Helical" evidence="7">
    <location>
        <begin position="275"/>
        <end position="293"/>
    </location>
</feature>
<dbReference type="SUPFAM" id="SSF103473">
    <property type="entry name" value="MFS general substrate transporter"/>
    <property type="match status" value="1"/>
</dbReference>
<dbReference type="OMA" id="PYWVRHT"/>
<dbReference type="InterPro" id="IPR018460">
    <property type="entry name" value="Battenin_disease_Cln3_subgr"/>
</dbReference>
<evidence type="ECO:0000256" key="3">
    <source>
        <dbReference type="ARBA" id="ARBA00022448"/>
    </source>
</evidence>
<dbReference type="PANTHER" id="PTHR10981">
    <property type="entry name" value="BATTENIN"/>
    <property type="match status" value="1"/>
</dbReference>
<dbReference type="EnsemblMetazoa" id="HelroT194029">
    <property type="protein sequence ID" value="HelroP194029"/>
    <property type="gene ID" value="HelroG194029"/>
</dbReference>
<reference evidence="10" key="3">
    <citation type="submission" date="2015-06" db="UniProtKB">
        <authorList>
            <consortium name="EnsemblMetazoa"/>
        </authorList>
    </citation>
    <scope>IDENTIFICATION</scope>
</reference>
<dbReference type="PRINTS" id="PR01315">
    <property type="entry name" value="BATTENIN"/>
</dbReference>
<dbReference type="GO" id="GO:0051453">
    <property type="term" value="P:regulation of intracellular pH"/>
    <property type="evidence" value="ECO:0000318"/>
    <property type="project" value="GO_Central"/>
</dbReference>
<sequence length="433" mass="47023">MDNEDETTSLLRKKEKSRLTRNLIGFWLLGLTNNFGYVIMLSGAHDMLTPFNATTANASNEVNRTGSLVEDCNPVGTGAVLLADIIPALLVKLMAPVVLQKIPYVFRICAVLLFGVASFVLASFGGSEHVYVLNVIATWSSGTGAAGLLGSTSYAGLTSLGLTPKVTLLIMIVVPCLMACSYFLLLVSPKPGLLTSPSSVCCRRNHLRDDEDDDGRAARPDGEVGFAGCNNNDGHDGDDDGGGGGGSADDDDGGNNNNNPGEKTAMQKIKSLKPILKYVAPLFFVYLIEYIINQALYELIIFKNSWLAIPQQYRWYLVLYQVGVFISRSSVNFIHIPIVWVFPILQFAVLVLLSCQVFFHYIAYIFIVFVIIVFEGLFSGGAYVNAFYAILHTPQVPQEDKELCMSVTCVSDSCGIALAGVLAIPIHNYICSL</sequence>
<dbReference type="KEGG" id="hro:HELRODRAFT_194029"/>
<evidence type="ECO:0000313" key="9">
    <source>
        <dbReference type="EMBL" id="ESN93487.1"/>
    </source>
</evidence>
<evidence type="ECO:0000256" key="5">
    <source>
        <dbReference type="ARBA" id="ARBA00022989"/>
    </source>
</evidence>
<dbReference type="PIRSF" id="PIRSF015974">
    <property type="entry name" value="CLN3_BTN1"/>
    <property type="match status" value="1"/>
</dbReference>
<feature type="transmembrane region" description="Helical" evidence="7">
    <location>
        <begin position="104"/>
        <end position="124"/>
    </location>
</feature>
<gene>
    <name evidence="10" type="primary">20212858</name>
    <name evidence="9" type="ORF">HELRODRAFT_194029</name>
</gene>
<dbReference type="GO" id="GO:0007040">
    <property type="term" value="P:lysosome organization"/>
    <property type="evidence" value="ECO:0000318"/>
    <property type="project" value="GO_Central"/>
</dbReference>
<dbReference type="EMBL" id="AMQM01007378">
    <property type="status" value="NOT_ANNOTATED_CDS"/>
    <property type="molecule type" value="Genomic_DNA"/>
</dbReference>
<dbReference type="CTD" id="20212858"/>
<reference evidence="9 11" key="2">
    <citation type="journal article" date="2013" name="Nature">
        <title>Insights into bilaterian evolution from three spiralian genomes.</title>
        <authorList>
            <person name="Simakov O."/>
            <person name="Marletaz F."/>
            <person name="Cho S.J."/>
            <person name="Edsinger-Gonzales E."/>
            <person name="Havlak P."/>
            <person name="Hellsten U."/>
            <person name="Kuo D.H."/>
            <person name="Larsson T."/>
            <person name="Lv J."/>
            <person name="Arendt D."/>
            <person name="Savage R."/>
            <person name="Osoegawa K."/>
            <person name="de Jong P."/>
            <person name="Grimwood J."/>
            <person name="Chapman J.A."/>
            <person name="Shapiro H."/>
            <person name="Aerts A."/>
            <person name="Otillar R.P."/>
            <person name="Terry A.Y."/>
            <person name="Boore J.L."/>
            <person name="Grigoriev I.V."/>
            <person name="Lindberg D.R."/>
            <person name="Seaver E.C."/>
            <person name="Weisblat D.A."/>
            <person name="Putnam N.H."/>
            <person name="Rokhsar D.S."/>
        </authorList>
    </citation>
    <scope>NUCLEOTIDE SEQUENCE</scope>
</reference>
<dbReference type="Pfam" id="PF02487">
    <property type="entry name" value="CLN3"/>
    <property type="match status" value="1"/>
</dbReference>
<dbReference type="GO" id="GO:0012505">
    <property type="term" value="C:endomembrane system"/>
    <property type="evidence" value="ECO:0007669"/>
    <property type="project" value="UniProtKB-SubCell"/>
</dbReference>
<dbReference type="OrthoDB" id="5965864at2759"/>
<name>T1FVL2_HELRO</name>
<feature type="region of interest" description="Disordered" evidence="8">
    <location>
        <begin position="210"/>
        <end position="262"/>
    </location>
</feature>
<evidence type="ECO:0000313" key="10">
    <source>
        <dbReference type="EnsemblMetazoa" id="HelroP194029"/>
    </source>
</evidence>
<evidence type="ECO:0000256" key="2">
    <source>
        <dbReference type="ARBA" id="ARBA00007467"/>
    </source>
</evidence>
<dbReference type="InterPro" id="IPR003492">
    <property type="entry name" value="Battenin_disease_Cln3"/>
</dbReference>
<keyword evidence="6 7" id="KW-0472">Membrane</keyword>
<dbReference type="STRING" id="6412.T1FVL2"/>
<keyword evidence="11" id="KW-1185">Reference proteome</keyword>
<keyword evidence="4 7" id="KW-0812">Transmembrane</keyword>
<dbReference type="GO" id="GO:0005765">
    <property type="term" value="C:lysosomal membrane"/>
    <property type="evidence" value="ECO:0007669"/>
    <property type="project" value="UniProtKB-SubCell"/>
</dbReference>
<dbReference type="GO" id="GO:0005764">
    <property type="term" value="C:lysosome"/>
    <property type="evidence" value="ECO:0000318"/>
    <property type="project" value="GO_Central"/>
</dbReference>
<keyword evidence="7" id="KW-0458">Lysosome</keyword>
<dbReference type="InterPro" id="IPR036259">
    <property type="entry name" value="MFS_trans_sf"/>
</dbReference>
<dbReference type="PANTHER" id="PTHR10981:SF0">
    <property type="entry name" value="BATTENIN"/>
    <property type="match status" value="1"/>
</dbReference>
<comment type="similarity">
    <text evidence="2 7">Belongs to the battenin family.</text>
</comment>
<protein>
    <recommendedName>
        <fullName evidence="7">Battenin</fullName>
    </recommendedName>
</protein>
<evidence type="ECO:0000256" key="1">
    <source>
        <dbReference type="ARBA" id="ARBA00004127"/>
    </source>
</evidence>
<dbReference type="HOGENOM" id="CLU_029663_0_1_1"/>
<evidence type="ECO:0000313" key="11">
    <source>
        <dbReference type="Proteomes" id="UP000015101"/>
    </source>
</evidence>
<feature type="transmembrane region" description="Helical" evidence="7">
    <location>
        <begin position="131"/>
        <end position="154"/>
    </location>
</feature>
<feature type="transmembrane region" description="Helical" evidence="7">
    <location>
        <begin position="23"/>
        <end position="44"/>
    </location>
</feature>
<reference evidence="11" key="1">
    <citation type="submission" date="2012-12" db="EMBL/GenBank/DDBJ databases">
        <authorList>
            <person name="Hellsten U."/>
            <person name="Grimwood J."/>
            <person name="Chapman J.A."/>
            <person name="Shapiro H."/>
            <person name="Aerts A."/>
            <person name="Otillar R.P."/>
            <person name="Terry A.Y."/>
            <person name="Boore J.L."/>
            <person name="Simakov O."/>
            <person name="Marletaz F."/>
            <person name="Cho S.-J."/>
            <person name="Edsinger-Gonzales E."/>
            <person name="Havlak P."/>
            <person name="Kuo D.-H."/>
            <person name="Larsson T."/>
            <person name="Lv J."/>
            <person name="Arendt D."/>
            <person name="Savage R."/>
            <person name="Osoegawa K."/>
            <person name="de Jong P."/>
            <person name="Lindberg D.R."/>
            <person name="Seaver E.C."/>
            <person name="Weisblat D.A."/>
            <person name="Putnam N.H."/>
            <person name="Grigoriev I.V."/>
            <person name="Rokhsar D.S."/>
        </authorList>
    </citation>
    <scope>NUCLEOTIDE SEQUENCE</scope>
</reference>
<proteinExistence type="inferred from homology"/>
<evidence type="ECO:0000256" key="8">
    <source>
        <dbReference type="SAM" id="MobiDB-lite"/>
    </source>
</evidence>
<evidence type="ECO:0000256" key="7">
    <source>
        <dbReference type="RuleBase" id="RU361113"/>
    </source>
</evidence>
<evidence type="ECO:0000256" key="4">
    <source>
        <dbReference type="ARBA" id="ARBA00022692"/>
    </source>
</evidence>
<dbReference type="GeneID" id="20212858"/>
<feature type="transmembrane region" description="Helical" evidence="7">
    <location>
        <begin position="338"/>
        <end position="359"/>
    </location>
</feature>
<keyword evidence="5 7" id="KW-1133">Transmembrane helix</keyword>
<organism evidence="10 11">
    <name type="scientific">Helobdella robusta</name>
    <name type="common">Californian leech</name>
    <dbReference type="NCBI Taxonomy" id="6412"/>
    <lineage>
        <taxon>Eukaryota</taxon>
        <taxon>Metazoa</taxon>
        <taxon>Spiralia</taxon>
        <taxon>Lophotrochozoa</taxon>
        <taxon>Annelida</taxon>
        <taxon>Clitellata</taxon>
        <taxon>Hirudinea</taxon>
        <taxon>Rhynchobdellida</taxon>
        <taxon>Glossiphoniidae</taxon>
        <taxon>Helobdella</taxon>
    </lineage>
</organism>
<evidence type="ECO:0000256" key="6">
    <source>
        <dbReference type="ARBA" id="ARBA00023136"/>
    </source>
</evidence>